<accession>A0A261UIB8</accession>
<gene>
    <name evidence="1" type="ORF">CAL28_20570</name>
</gene>
<dbReference type="EMBL" id="NEVS01000004">
    <property type="protein sequence ID" value="OZI61666.1"/>
    <property type="molecule type" value="Genomic_DNA"/>
</dbReference>
<proteinExistence type="predicted"/>
<keyword evidence="2" id="KW-1185">Reference proteome</keyword>
<dbReference type="RefSeq" id="WP_094843063.1">
    <property type="nucleotide sequence ID" value="NZ_NEVS01000004.1"/>
</dbReference>
<dbReference type="OrthoDB" id="8636794at2"/>
<sequence>MSDISTPVAAASPVAAECPGVWRTLGGLLALPFVALWKSWSAPNTVLDLRQYSSAELLDMGASPEMLAEAEALREFELSRANALMLYYW</sequence>
<protein>
    <submittedName>
        <fullName evidence="1">Uncharacterized protein</fullName>
    </submittedName>
</protein>
<evidence type="ECO:0000313" key="2">
    <source>
        <dbReference type="Proteomes" id="UP000215767"/>
    </source>
</evidence>
<evidence type="ECO:0000313" key="1">
    <source>
        <dbReference type="EMBL" id="OZI61666.1"/>
    </source>
</evidence>
<comment type="caution">
    <text evidence="1">The sequence shown here is derived from an EMBL/GenBank/DDBJ whole genome shotgun (WGS) entry which is preliminary data.</text>
</comment>
<dbReference type="Proteomes" id="UP000215767">
    <property type="component" value="Unassembled WGS sequence"/>
</dbReference>
<organism evidence="1 2">
    <name type="scientific">Bordetella genomosp. 11</name>
    <dbReference type="NCBI Taxonomy" id="1416808"/>
    <lineage>
        <taxon>Bacteria</taxon>
        <taxon>Pseudomonadati</taxon>
        <taxon>Pseudomonadota</taxon>
        <taxon>Betaproteobacteria</taxon>
        <taxon>Burkholderiales</taxon>
        <taxon>Alcaligenaceae</taxon>
        <taxon>Bordetella</taxon>
    </lineage>
</organism>
<reference evidence="2" key="1">
    <citation type="submission" date="2017-05" db="EMBL/GenBank/DDBJ databases">
        <title>Complete and WGS of Bordetella genogroups.</title>
        <authorList>
            <person name="Spilker T."/>
            <person name="Lipuma J."/>
        </authorList>
    </citation>
    <scope>NUCLEOTIDE SEQUENCE [LARGE SCALE GENOMIC DNA]</scope>
    <source>
        <strain evidence="2">AU8856</strain>
    </source>
</reference>
<dbReference type="AlphaFoldDB" id="A0A261UIB8"/>
<name>A0A261UIB8_9BORD</name>